<organism evidence="6 7">
    <name type="scientific">Clathrus columnatus</name>
    <dbReference type="NCBI Taxonomy" id="1419009"/>
    <lineage>
        <taxon>Eukaryota</taxon>
        <taxon>Fungi</taxon>
        <taxon>Dikarya</taxon>
        <taxon>Basidiomycota</taxon>
        <taxon>Agaricomycotina</taxon>
        <taxon>Agaricomycetes</taxon>
        <taxon>Phallomycetidae</taxon>
        <taxon>Phallales</taxon>
        <taxon>Clathraceae</taxon>
        <taxon>Clathrus</taxon>
    </lineage>
</organism>
<dbReference type="SUPFAM" id="SSF109604">
    <property type="entry name" value="HD-domain/PDEase-like"/>
    <property type="match status" value="2"/>
</dbReference>
<keyword evidence="2 3" id="KW-0378">Hydrolase</keyword>
<dbReference type="GO" id="GO:0004114">
    <property type="term" value="F:3',5'-cyclic-nucleotide phosphodiesterase activity"/>
    <property type="evidence" value="ECO:0007669"/>
    <property type="project" value="InterPro"/>
</dbReference>
<evidence type="ECO:0000313" key="7">
    <source>
        <dbReference type="Proteomes" id="UP001050691"/>
    </source>
</evidence>
<evidence type="ECO:0000256" key="1">
    <source>
        <dbReference type="ARBA" id="ARBA00022723"/>
    </source>
</evidence>
<feature type="region of interest" description="Disordered" evidence="4">
    <location>
        <begin position="633"/>
        <end position="699"/>
    </location>
</feature>
<dbReference type="Pfam" id="PF00233">
    <property type="entry name" value="PDEase_I"/>
    <property type="match status" value="2"/>
</dbReference>
<keyword evidence="1 3" id="KW-0479">Metal-binding</keyword>
<dbReference type="PROSITE" id="PS00126">
    <property type="entry name" value="PDEASE_I_1"/>
    <property type="match status" value="1"/>
</dbReference>
<dbReference type="InterPro" id="IPR023174">
    <property type="entry name" value="PDEase_CS"/>
</dbReference>
<feature type="domain" description="PDEase" evidence="5">
    <location>
        <begin position="221"/>
        <end position="525"/>
    </location>
</feature>
<dbReference type="InterPro" id="IPR036971">
    <property type="entry name" value="PDEase_catalytic_dom_sf"/>
</dbReference>
<evidence type="ECO:0000313" key="6">
    <source>
        <dbReference type="EMBL" id="GJJ14924.1"/>
    </source>
</evidence>
<evidence type="ECO:0000256" key="3">
    <source>
        <dbReference type="RuleBase" id="RU363067"/>
    </source>
</evidence>
<dbReference type="EC" id="3.1.4.-" evidence="3"/>
<evidence type="ECO:0000256" key="2">
    <source>
        <dbReference type="ARBA" id="ARBA00022801"/>
    </source>
</evidence>
<feature type="region of interest" description="Disordered" evidence="4">
    <location>
        <begin position="576"/>
        <end position="598"/>
    </location>
</feature>
<dbReference type="Gene3D" id="1.10.1300.10">
    <property type="entry name" value="3'5'-cyclic nucleotide phosphodiesterase, catalytic domain"/>
    <property type="match status" value="1"/>
</dbReference>
<dbReference type="GO" id="GO:0046872">
    <property type="term" value="F:metal ion binding"/>
    <property type="evidence" value="ECO:0007669"/>
    <property type="project" value="UniProtKB-KW"/>
</dbReference>
<feature type="compositionally biased region" description="Low complexity" evidence="4">
    <location>
        <begin position="576"/>
        <end position="591"/>
    </location>
</feature>
<feature type="region of interest" description="Disordered" evidence="4">
    <location>
        <begin position="296"/>
        <end position="340"/>
    </location>
</feature>
<feature type="region of interest" description="Disordered" evidence="4">
    <location>
        <begin position="1"/>
        <end position="22"/>
    </location>
</feature>
<sequence length="754" mass="82646">MNLSPTFSSSASSSTATPSSSSSSSLLSSLSSSLSSTLHPHQLSAATLRRRSVDTGGLNLVVNDISHSGSGRGYGGWVEQEEGLPGSICVAELVIAMREETLNTIDQAQPKINVTYPLSEPQRLREKYISDLSKWTFDPSHLPLEDVLLCTTLLFELLWCIEGMEEDIGLTFKGCIPSLIFLREDDRNTVDIDHLHHEASSHGHLLSPSKRKLWRRPKTELTSSILQHVLRNSDIFALFIAAIGHDIGHPGLSNAFMAKLFDDSVLEKMHFTLLLQTMRTHGMAHLLDRSCAHRPNPLAAVQPRNRTDSDPGVSTPGINGSLPESNGCEAVPPSPVPVPPPPRSTIIKKWPSVQFRPGYMGTAGAATEFKSLLVKTIWFTDMSLHRDWMLRWDDLKRRLDKHGINAIRGPDGKVDPDVRFLLCQALIKCADISNPSRPYPACKHWSFSLIHEWAEQALLEKQLALPISVSTSEDPRDAARIQVGFIHTFALPLLEATSPHIEAMSLFATQCRANLEMWKAYLDGSPLPDANINGNTNGQLSLTHPLKQALTLQLPKTLPDISTMFSLTLPVGLHSVSSESASSSGHESISSVRRDGEDLLLPQSTAINRPNGSMCSEPSSPVIEAELPTFRPSSYTDLPQVTIPTDNTTSSSSQHMRTNSTASTSPLFSPRSLTTYSFRSDVSSPTPSLHHASGSTISSHTREALRAVYDAHERPKAKRWENRSSWQGRPMFTPGPNGTLVNVVPSSERPVNGS</sequence>
<evidence type="ECO:0000259" key="5">
    <source>
        <dbReference type="PROSITE" id="PS51845"/>
    </source>
</evidence>
<comment type="caution">
    <text evidence="6">The sequence shown here is derived from an EMBL/GenBank/DDBJ whole genome shotgun (WGS) entry which is preliminary data.</text>
</comment>
<feature type="region of interest" description="Disordered" evidence="4">
    <location>
        <begin position="711"/>
        <end position="754"/>
    </location>
</feature>
<dbReference type="Proteomes" id="UP001050691">
    <property type="component" value="Unassembled WGS sequence"/>
</dbReference>
<accession>A0AAV5AJW1</accession>
<dbReference type="InterPro" id="IPR002073">
    <property type="entry name" value="PDEase_catalytic_dom"/>
</dbReference>
<dbReference type="PANTHER" id="PTHR11347">
    <property type="entry name" value="CYCLIC NUCLEOTIDE PHOSPHODIESTERASE"/>
    <property type="match status" value="1"/>
</dbReference>
<name>A0AAV5AJW1_9AGAM</name>
<proteinExistence type="inferred from homology"/>
<comment type="cofactor">
    <cofactor evidence="3">
        <name>a divalent metal cation</name>
        <dbReference type="ChEBI" id="CHEBI:60240"/>
    </cofactor>
    <text evidence="3">Binds 2 divalent metal cations per subunit. Site 1 may preferentially bind zinc ions, while site 2 has a preference for magnesium and/or manganese ions.</text>
</comment>
<dbReference type="AlphaFoldDB" id="A0AAV5AJW1"/>
<dbReference type="EMBL" id="BPWL01000010">
    <property type="protein sequence ID" value="GJJ14924.1"/>
    <property type="molecule type" value="Genomic_DNA"/>
</dbReference>
<reference evidence="6" key="1">
    <citation type="submission" date="2021-10" db="EMBL/GenBank/DDBJ databases">
        <title>De novo Genome Assembly of Clathrus columnatus (Basidiomycota, Fungi) Using Illumina and Nanopore Sequence Data.</title>
        <authorList>
            <person name="Ogiso-Tanaka E."/>
            <person name="Itagaki H."/>
            <person name="Hosoya T."/>
            <person name="Hosaka K."/>
        </authorList>
    </citation>
    <scope>NUCLEOTIDE SEQUENCE</scope>
    <source>
        <strain evidence="6">MO-923</strain>
    </source>
</reference>
<keyword evidence="7" id="KW-1185">Reference proteome</keyword>
<evidence type="ECO:0000256" key="4">
    <source>
        <dbReference type="SAM" id="MobiDB-lite"/>
    </source>
</evidence>
<dbReference type="GO" id="GO:0007165">
    <property type="term" value="P:signal transduction"/>
    <property type="evidence" value="ECO:0007669"/>
    <property type="project" value="InterPro"/>
</dbReference>
<gene>
    <name evidence="6" type="ORF">Clacol_009194</name>
</gene>
<protein>
    <recommendedName>
        <fullName evidence="3">Phosphodiesterase</fullName>
        <ecNumber evidence="3">3.1.4.-</ecNumber>
    </recommendedName>
</protein>
<dbReference type="PROSITE" id="PS51845">
    <property type="entry name" value="PDEASE_I_2"/>
    <property type="match status" value="1"/>
</dbReference>
<dbReference type="InterPro" id="IPR003607">
    <property type="entry name" value="HD/PDEase_dom"/>
</dbReference>
<feature type="compositionally biased region" description="Basic and acidic residues" evidence="4">
    <location>
        <begin position="711"/>
        <end position="722"/>
    </location>
</feature>
<comment type="similarity">
    <text evidence="3">Belongs to the cyclic nucleotide phosphodiesterase family.</text>
</comment>
<dbReference type="CDD" id="cd00077">
    <property type="entry name" value="HDc"/>
    <property type="match status" value="1"/>
</dbReference>